<dbReference type="EMBL" id="CM010720">
    <property type="protein sequence ID" value="RZC67932.1"/>
    <property type="molecule type" value="Genomic_DNA"/>
</dbReference>
<dbReference type="AlphaFoldDB" id="A0A4Y7K6H3"/>
<organism evidence="2 3">
    <name type="scientific">Papaver somniferum</name>
    <name type="common">Opium poppy</name>
    <dbReference type="NCBI Taxonomy" id="3469"/>
    <lineage>
        <taxon>Eukaryota</taxon>
        <taxon>Viridiplantae</taxon>
        <taxon>Streptophyta</taxon>
        <taxon>Embryophyta</taxon>
        <taxon>Tracheophyta</taxon>
        <taxon>Spermatophyta</taxon>
        <taxon>Magnoliopsida</taxon>
        <taxon>Ranunculales</taxon>
        <taxon>Papaveraceae</taxon>
        <taxon>Papaveroideae</taxon>
        <taxon>Papaver</taxon>
    </lineage>
</organism>
<reference evidence="2 3" key="1">
    <citation type="journal article" date="2018" name="Science">
        <title>The opium poppy genome and morphinan production.</title>
        <authorList>
            <person name="Guo L."/>
            <person name="Winzer T."/>
            <person name="Yang X."/>
            <person name="Li Y."/>
            <person name="Ning Z."/>
            <person name="He Z."/>
            <person name="Teodor R."/>
            <person name="Lu Y."/>
            <person name="Bowser T.A."/>
            <person name="Graham I.A."/>
            <person name="Ye K."/>
        </authorList>
    </citation>
    <scope>NUCLEOTIDE SEQUENCE [LARGE SCALE GENOMIC DNA]</scope>
    <source>
        <strain evidence="3">cv. HN1</strain>
        <tissue evidence="2">Leaves</tissue>
    </source>
</reference>
<feature type="compositionally biased region" description="Polar residues" evidence="1">
    <location>
        <begin position="163"/>
        <end position="188"/>
    </location>
</feature>
<protein>
    <submittedName>
        <fullName evidence="2">Uncharacterized protein</fullName>
    </submittedName>
</protein>
<proteinExistence type="predicted"/>
<feature type="compositionally biased region" description="Basic residues" evidence="1">
    <location>
        <begin position="75"/>
        <end position="94"/>
    </location>
</feature>
<evidence type="ECO:0000313" key="2">
    <source>
        <dbReference type="EMBL" id="RZC67932.1"/>
    </source>
</evidence>
<evidence type="ECO:0000313" key="3">
    <source>
        <dbReference type="Proteomes" id="UP000316621"/>
    </source>
</evidence>
<dbReference type="Proteomes" id="UP000316621">
    <property type="component" value="Chromosome 6"/>
</dbReference>
<feature type="region of interest" description="Disordered" evidence="1">
    <location>
        <begin position="155"/>
        <end position="196"/>
    </location>
</feature>
<feature type="region of interest" description="Disordered" evidence="1">
    <location>
        <begin position="1"/>
        <end position="130"/>
    </location>
</feature>
<dbReference type="Gramene" id="RZC67932">
    <property type="protein sequence ID" value="RZC67932"/>
    <property type="gene ID" value="C5167_011615"/>
</dbReference>
<sequence>MYLGTTFQKSRQKKKKKSLESTMSHFQAHPEQQESTIIIEKTDHPVQTLQKQEELTSTTVDVGTNSEKSVTGQQKKARKSRQKKKKKMKKKKKKSLESTLSTDHSQAHPEQAIIEQQQQQKPSKRGQTKKSLLATMTTDQGEVYPQQQVSARIIEKTDHTEQLELTSTTVDGGTNPDESPISSTQPTREGQVPEKSSGDLLDFIRVPKLSEYGTVEYIFIPPRSYWLEIIREDWGATDEEIIACIKAAPQLSRFKIEVCGSYIGHGVIVRANSCRNPIVVKCTVVADRVSPFYHELLGVSLEYVMRTWDMKNECGCPPRDKKDYCVKCSETNSGVDRELRIPEIEEDAELAEILYKEVFGHGSEEEVGLQKQQLILRKQERKLQKQKNLAAERACQESLWGQ</sequence>
<feature type="compositionally biased region" description="Polar residues" evidence="1">
    <location>
        <begin position="45"/>
        <end position="73"/>
    </location>
</feature>
<name>A0A4Y7K6H3_PAPSO</name>
<keyword evidence="3" id="KW-1185">Reference proteome</keyword>
<gene>
    <name evidence="2" type="ORF">C5167_011615</name>
</gene>
<feature type="compositionally biased region" description="Low complexity" evidence="1">
    <location>
        <begin position="108"/>
        <end position="120"/>
    </location>
</feature>
<evidence type="ECO:0000256" key="1">
    <source>
        <dbReference type="SAM" id="MobiDB-lite"/>
    </source>
</evidence>
<accession>A0A4Y7K6H3</accession>